<comment type="caution">
    <text evidence="3">The sequence shown here is derived from an EMBL/GenBank/DDBJ whole genome shotgun (WGS) entry which is preliminary data.</text>
</comment>
<organism evidence="3 4">
    <name type="scientific">Nocardioides vastitatis</name>
    <dbReference type="NCBI Taxonomy" id="2568655"/>
    <lineage>
        <taxon>Bacteria</taxon>
        <taxon>Bacillati</taxon>
        <taxon>Actinomycetota</taxon>
        <taxon>Actinomycetes</taxon>
        <taxon>Propionibacteriales</taxon>
        <taxon>Nocardioidaceae</taxon>
        <taxon>Nocardioides</taxon>
    </lineage>
</organism>
<evidence type="ECO:0000256" key="1">
    <source>
        <dbReference type="SAM" id="MobiDB-lite"/>
    </source>
</evidence>
<keyword evidence="2" id="KW-0472">Membrane</keyword>
<dbReference type="PANTHER" id="PTHR41282">
    <property type="entry name" value="CONSERVED TRANSMEMBRANE PROTEIN-RELATED"/>
    <property type="match status" value="1"/>
</dbReference>
<evidence type="ECO:0000313" key="3">
    <source>
        <dbReference type="EMBL" id="MFC5727955.1"/>
    </source>
</evidence>
<evidence type="ECO:0000313" key="4">
    <source>
        <dbReference type="Proteomes" id="UP001596072"/>
    </source>
</evidence>
<dbReference type="Proteomes" id="UP001596072">
    <property type="component" value="Unassembled WGS sequence"/>
</dbReference>
<feature type="transmembrane region" description="Helical" evidence="2">
    <location>
        <begin position="163"/>
        <end position="189"/>
    </location>
</feature>
<feature type="transmembrane region" description="Helical" evidence="2">
    <location>
        <begin position="273"/>
        <end position="295"/>
    </location>
</feature>
<evidence type="ECO:0000256" key="2">
    <source>
        <dbReference type="SAM" id="Phobius"/>
    </source>
</evidence>
<keyword evidence="4" id="KW-1185">Reference proteome</keyword>
<proteinExistence type="predicted"/>
<name>A0ABW0ZAD5_9ACTN</name>
<feature type="transmembrane region" description="Helical" evidence="2">
    <location>
        <begin position="73"/>
        <end position="95"/>
    </location>
</feature>
<feature type="transmembrane region" description="Helical" evidence="2">
    <location>
        <begin position="130"/>
        <end position="151"/>
    </location>
</feature>
<dbReference type="Pfam" id="PF12811">
    <property type="entry name" value="BaxI_1"/>
    <property type="match status" value="1"/>
</dbReference>
<feature type="transmembrane region" description="Helical" evidence="2">
    <location>
        <begin position="201"/>
        <end position="222"/>
    </location>
</feature>
<reference evidence="4" key="1">
    <citation type="journal article" date="2019" name="Int. J. Syst. Evol. Microbiol.">
        <title>The Global Catalogue of Microorganisms (GCM) 10K type strain sequencing project: providing services to taxonomists for standard genome sequencing and annotation.</title>
        <authorList>
            <consortium name="The Broad Institute Genomics Platform"/>
            <consortium name="The Broad Institute Genome Sequencing Center for Infectious Disease"/>
            <person name="Wu L."/>
            <person name="Ma J."/>
        </authorList>
    </citation>
    <scope>NUCLEOTIDE SEQUENCE [LARGE SCALE GENOMIC DNA]</scope>
    <source>
        <strain evidence="4">YIM 94188</strain>
    </source>
</reference>
<dbReference type="PIRSF" id="PIRSF009160">
    <property type="entry name" value="UCP009160"/>
    <property type="match status" value="1"/>
</dbReference>
<feature type="region of interest" description="Disordered" evidence="1">
    <location>
        <begin position="1"/>
        <end position="60"/>
    </location>
</feature>
<feature type="transmembrane region" description="Helical" evidence="2">
    <location>
        <begin position="101"/>
        <end position="123"/>
    </location>
</feature>
<keyword evidence="2" id="KW-1133">Transmembrane helix</keyword>
<dbReference type="EMBL" id="JBHSNS010000001">
    <property type="protein sequence ID" value="MFC5727955.1"/>
    <property type="molecule type" value="Genomic_DNA"/>
</dbReference>
<feature type="transmembrane region" description="Helical" evidence="2">
    <location>
        <begin position="228"/>
        <end position="252"/>
    </location>
</feature>
<keyword evidence="2" id="KW-0812">Transmembrane</keyword>
<dbReference type="InterPro" id="IPR010539">
    <property type="entry name" value="BaxI_1-like"/>
</dbReference>
<dbReference type="RefSeq" id="WP_136436677.1">
    <property type="nucleotide sequence ID" value="NZ_JBHSNS010000001.1"/>
</dbReference>
<dbReference type="PANTHER" id="PTHR41282:SF1">
    <property type="entry name" value="CONSERVED TRANSMEMBRANE PROTEIN-RELATED"/>
    <property type="match status" value="1"/>
</dbReference>
<accession>A0ABW0ZAD5</accession>
<protein>
    <submittedName>
        <fullName evidence="3">Bax inhibitor-1/YccA family protein</fullName>
    </submittedName>
</protein>
<gene>
    <name evidence="3" type="ORF">ACFPQB_03440</name>
</gene>
<sequence length="298" mass="31914">MQSNNPVFRRSEEFNRNPYGNPTAQGNGAPYQGYGAPQTQFQGYAPPQQGYDEQGRMLPPTQAPARRMTIDSVVQTTAITLGVVLLVAAATWFLTPAVEDQAALGTLGLAVMLGAGVAFILSLVNSFKRVISPGLVIAFAVAEGVALGALSKLYDALFTTPDSAFGGIVVQAVVGTFAAFAGTLAAYKFFDIKVGNKFRTFVIAAMFGMVALGLMELVLSMFSSQLGLFGFGPMGLIFSVVGLVLGVFMLILDFDFVEQGIRNGLPERESWRASFGLLVSLVWIYTNLLRILAILQQD</sequence>